<sequence length="316" mass="33468">MHRMLISGGAGFIGSHVARRAQAAGYHVTVIDNLSSGKMENLPEGVTFVHVDVRDRASVLDAVMAAAPDVISHQAAQVSVSESVQDPHFDAAVNIIGLLNVLEAARQAGTRRIVFASSGGAIYGEVPEGQRAQVEWQASPISPYAVSKLAGEGYLQAYRAQFGLEFTSLRYANVYGPRQNPHGEAGVVAVFVNRLLAGQALQINAMETLDDDGCIRDYVYVADVARANILAAAGVLPDVINIGTGIPVSTRTLAETIAELGGLKLELMTGPHRAGDIKHSQIDPAVCEHFLGEMTALRTGLVATIESFRAALATPF</sequence>
<comment type="similarity">
    <text evidence="1">Belongs to the NAD(P)-dependent epimerase/dehydratase family.</text>
</comment>
<dbReference type="SUPFAM" id="SSF51735">
    <property type="entry name" value="NAD(P)-binding Rossmann-fold domains"/>
    <property type="match status" value="1"/>
</dbReference>
<organism evidence="3 4">
    <name type="scientific">Deinococcus detaillensis</name>
    <dbReference type="NCBI Taxonomy" id="2592048"/>
    <lineage>
        <taxon>Bacteria</taxon>
        <taxon>Thermotogati</taxon>
        <taxon>Deinococcota</taxon>
        <taxon>Deinococci</taxon>
        <taxon>Deinococcales</taxon>
        <taxon>Deinococcaceae</taxon>
        <taxon>Deinococcus</taxon>
    </lineage>
</organism>
<dbReference type="AlphaFoldDB" id="A0A553UMQ7"/>
<dbReference type="EMBL" id="VKDB01000022">
    <property type="protein sequence ID" value="TSA81455.1"/>
    <property type="molecule type" value="Genomic_DNA"/>
</dbReference>
<name>A0A553UMQ7_9DEIO</name>
<keyword evidence="4" id="KW-1185">Reference proteome</keyword>
<dbReference type="Gene3D" id="3.40.50.720">
    <property type="entry name" value="NAD(P)-binding Rossmann-like Domain"/>
    <property type="match status" value="1"/>
</dbReference>
<proteinExistence type="inferred from homology"/>
<evidence type="ECO:0000259" key="2">
    <source>
        <dbReference type="Pfam" id="PF01370"/>
    </source>
</evidence>
<reference evidence="3 4" key="1">
    <citation type="submission" date="2019-07" db="EMBL/GenBank/DDBJ databases">
        <title>Deinococcus detaillus sp. nov., isolated from humus soil in Antarctica.</title>
        <authorList>
            <person name="Zhang K."/>
        </authorList>
    </citation>
    <scope>NUCLEOTIDE SEQUENCE [LARGE SCALE GENOMIC DNA]</scope>
    <source>
        <strain evidence="3 4">H1</strain>
    </source>
</reference>
<dbReference type="Proteomes" id="UP000316092">
    <property type="component" value="Unassembled WGS sequence"/>
</dbReference>
<evidence type="ECO:0000256" key="1">
    <source>
        <dbReference type="ARBA" id="ARBA00007637"/>
    </source>
</evidence>
<dbReference type="Gene3D" id="3.90.25.10">
    <property type="entry name" value="UDP-galactose 4-epimerase, domain 1"/>
    <property type="match status" value="1"/>
</dbReference>
<feature type="domain" description="NAD-dependent epimerase/dehydratase" evidence="2">
    <location>
        <begin position="4"/>
        <end position="243"/>
    </location>
</feature>
<comment type="caution">
    <text evidence="3">The sequence shown here is derived from an EMBL/GenBank/DDBJ whole genome shotgun (WGS) entry which is preliminary data.</text>
</comment>
<dbReference type="InterPro" id="IPR036291">
    <property type="entry name" value="NAD(P)-bd_dom_sf"/>
</dbReference>
<evidence type="ECO:0000313" key="4">
    <source>
        <dbReference type="Proteomes" id="UP000316092"/>
    </source>
</evidence>
<dbReference type="InterPro" id="IPR001509">
    <property type="entry name" value="Epimerase_deHydtase"/>
</dbReference>
<evidence type="ECO:0000313" key="3">
    <source>
        <dbReference type="EMBL" id="TSA81455.1"/>
    </source>
</evidence>
<dbReference type="OrthoDB" id="9811743at2"/>
<accession>A0A553UMQ7</accession>
<gene>
    <name evidence="3" type="ORF">FNU79_15100</name>
</gene>
<dbReference type="PANTHER" id="PTHR43000">
    <property type="entry name" value="DTDP-D-GLUCOSE 4,6-DEHYDRATASE-RELATED"/>
    <property type="match status" value="1"/>
</dbReference>
<dbReference type="RefSeq" id="WP_143721643.1">
    <property type="nucleotide sequence ID" value="NZ_VKDB01000022.1"/>
</dbReference>
<protein>
    <submittedName>
        <fullName evidence="3">NAD-dependent epimerase/dehydratase family protein</fullName>
    </submittedName>
</protein>
<dbReference type="Pfam" id="PF01370">
    <property type="entry name" value="Epimerase"/>
    <property type="match status" value="1"/>
</dbReference>